<reference evidence="11 12" key="1">
    <citation type="submission" date="2009-12" db="EMBL/GenBank/DDBJ databases">
        <authorList>
            <person name="Lefebure T."/>
            <person name="Cornejo O.E."/>
            <person name="Pavinski Bitar P.D."/>
            <person name="Lang P."/>
            <person name="Stanhope M.J."/>
        </authorList>
    </citation>
    <scope>NUCLEOTIDE SEQUENCE [LARGE SCALE GENOMIC DNA]</scope>
    <source>
        <strain evidence="11 12">FA-1</strain>
    </source>
</reference>
<dbReference type="RefSeq" id="WP_003090241.1">
    <property type="nucleotide sequence ID" value="NZ_AJTZ01000006.1"/>
</dbReference>
<comment type="caution">
    <text evidence="11">The sequence shown here is derived from an EMBL/GenBank/DDBJ whole genome shotgun (WGS) entry which is preliminary data.</text>
</comment>
<evidence type="ECO:0000313" key="12">
    <source>
        <dbReference type="Proteomes" id="UP000007815"/>
    </source>
</evidence>
<evidence type="ECO:0000256" key="8">
    <source>
        <dbReference type="SAM" id="MobiDB-lite"/>
    </source>
</evidence>
<feature type="transmembrane region" description="Helical" evidence="9">
    <location>
        <begin position="21"/>
        <end position="39"/>
    </location>
</feature>
<gene>
    <name evidence="11" type="ORF">SRA_09868</name>
</gene>
<evidence type="ECO:0000256" key="1">
    <source>
        <dbReference type="ARBA" id="ARBA00004651"/>
    </source>
</evidence>
<protein>
    <submittedName>
        <fullName evidence="11">Integral membrane protein</fullName>
    </submittedName>
</protein>
<keyword evidence="5 9" id="KW-0812">Transmembrane</keyword>
<keyword evidence="6 9" id="KW-1133">Transmembrane helix</keyword>
<dbReference type="InterPro" id="IPR047817">
    <property type="entry name" value="ABC2_TM_bact-type"/>
</dbReference>
<keyword evidence="4" id="KW-1003">Cell membrane</keyword>
<evidence type="ECO:0000256" key="6">
    <source>
        <dbReference type="ARBA" id="ARBA00022989"/>
    </source>
</evidence>
<evidence type="ECO:0000256" key="3">
    <source>
        <dbReference type="ARBA" id="ARBA00022448"/>
    </source>
</evidence>
<feature type="transmembrane region" description="Helical" evidence="9">
    <location>
        <begin position="301"/>
        <end position="318"/>
    </location>
</feature>
<comment type="subcellular location">
    <subcellularLocation>
        <location evidence="1">Cell membrane</location>
        <topology evidence="1">Multi-pass membrane protein</topology>
    </subcellularLocation>
</comment>
<dbReference type="PROSITE" id="PS51012">
    <property type="entry name" value="ABC_TM2"/>
    <property type="match status" value="1"/>
</dbReference>
<evidence type="ECO:0000256" key="5">
    <source>
        <dbReference type="ARBA" id="ARBA00022692"/>
    </source>
</evidence>
<dbReference type="PANTHER" id="PTHR30294">
    <property type="entry name" value="MEMBRANE COMPONENT OF ABC TRANSPORTER YHHJ-RELATED"/>
    <property type="match status" value="1"/>
</dbReference>
<sequence>MRILAISKKVLIELLRDKRSLALLFLAPVIIMWLMNIAFTVSTETKVTFAAVDLPQTLSASLDKLDNISLKTYDNKSTAIKALKDEKADTVLVYKGKEHYEIAYANTDPSKTSLSRQILKSTLKQNQIQDLINQLQKAQKTTARLPQAGNSRQDPQTQQIQPADSLKSKVKLSEKYIYGDKDTTFFTKMTPILMGFFVFFFVFLISGMALLKERTSGTLDRLLATPVKRSDIVFGYMLSYGLIAAIQTTVIVLSTIWLLDLQVAGSIAHVILINILFALVALSFGILLSTLASSEFQMMQFIPLVIVPQLFFSGIIPLDTMADWVQAAGKILPLYYAGHALSKVVLHGTSILSLTGDLFSLLIFLLILTILNIIGLKRYRKV</sequence>
<keyword evidence="7 9" id="KW-0472">Membrane</keyword>
<organism evidence="11 12">
    <name type="scientific">Streptococcus ratti FA-1 = DSM 20564</name>
    <dbReference type="NCBI Taxonomy" id="699248"/>
    <lineage>
        <taxon>Bacteria</taxon>
        <taxon>Bacillati</taxon>
        <taxon>Bacillota</taxon>
        <taxon>Bacilli</taxon>
        <taxon>Lactobacillales</taxon>
        <taxon>Streptococcaceae</taxon>
        <taxon>Streptococcus</taxon>
    </lineage>
</organism>
<feature type="region of interest" description="Disordered" evidence="8">
    <location>
        <begin position="142"/>
        <end position="166"/>
    </location>
</feature>
<evidence type="ECO:0000313" key="11">
    <source>
        <dbReference type="EMBL" id="EJN93187.1"/>
    </source>
</evidence>
<feature type="transmembrane region" description="Helical" evidence="9">
    <location>
        <begin position="192"/>
        <end position="211"/>
    </location>
</feature>
<name>A0ABP2QVU2_STRRT</name>
<dbReference type="Pfam" id="PF12698">
    <property type="entry name" value="ABC2_membrane_3"/>
    <property type="match status" value="1"/>
</dbReference>
<dbReference type="PANTHER" id="PTHR30294:SF38">
    <property type="entry name" value="TRANSPORT PERMEASE PROTEIN"/>
    <property type="match status" value="1"/>
</dbReference>
<feature type="compositionally biased region" description="Polar residues" evidence="8">
    <location>
        <begin position="142"/>
        <end position="162"/>
    </location>
</feature>
<feature type="transmembrane region" description="Helical" evidence="9">
    <location>
        <begin position="265"/>
        <end position="289"/>
    </location>
</feature>
<evidence type="ECO:0000256" key="9">
    <source>
        <dbReference type="SAM" id="Phobius"/>
    </source>
</evidence>
<dbReference type="InterPro" id="IPR013525">
    <property type="entry name" value="ABC2_TM"/>
</dbReference>
<dbReference type="EMBL" id="AJTZ01000006">
    <property type="protein sequence ID" value="EJN93187.1"/>
    <property type="molecule type" value="Genomic_DNA"/>
</dbReference>
<keyword evidence="3" id="KW-0813">Transport</keyword>
<proteinExistence type="inferred from homology"/>
<evidence type="ECO:0000256" key="4">
    <source>
        <dbReference type="ARBA" id="ARBA00022475"/>
    </source>
</evidence>
<dbReference type="Proteomes" id="UP000007815">
    <property type="component" value="Unassembled WGS sequence"/>
</dbReference>
<feature type="domain" description="ABC transmembrane type-2" evidence="10">
    <location>
        <begin position="153"/>
        <end position="379"/>
    </location>
</feature>
<evidence type="ECO:0000256" key="7">
    <source>
        <dbReference type="ARBA" id="ARBA00023136"/>
    </source>
</evidence>
<evidence type="ECO:0000259" key="10">
    <source>
        <dbReference type="PROSITE" id="PS51012"/>
    </source>
</evidence>
<feature type="transmembrane region" description="Helical" evidence="9">
    <location>
        <begin position="232"/>
        <end position="259"/>
    </location>
</feature>
<dbReference type="InterPro" id="IPR051449">
    <property type="entry name" value="ABC-2_transporter_component"/>
</dbReference>
<evidence type="ECO:0000256" key="2">
    <source>
        <dbReference type="ARBA" id="ARBA00007783"/>
    </source>
</evidence>
<feature type="transmembrane region" description="Helical" evidence="9">
    <location>
        <begin position="358"/>
        <end position="376"/>
    </location>
</feature>
<accession>A0ABP2QVU2</accession>
<comment type="similarity">
    <text evidence="2">Belongs to the ABC-2 integral membrane protein family.</text>
</comment>
<keyword evidence="12" id="KW-1185">Reference proteome</keyword>